<feature type="region of interest" description="Disordered" evidence="5">
    <location>
        <begin position="1"/>
        <end position="20"/>
    </location>
</feature>
<evidence type="ECO:0000256" key="6">
    <source>
        <dbReference type="SAM" id="Phobius"/>
    </source>
</evidence>
<comment type="caution">
    <text evidence="8">The sequence shown here is derived from an EMBL/GenBank/DDBJ whole genome shotgun (WGS) entry which is preliminary data.</text>
</comment>
<protein>
    <recommendedName>
        <fullName evidence="7">Late embryogenesis abundant protein LEA-2 subgroup domain-containing protein</fullName>
    </recommendedName>
</protein>
<evidence type="ECO:0000256" key="2">
    <source>
        <dbReference type="ARBA" id="ARBA00022692"/>
    </source>
</evidence>
<evidence type="ECO:0000256" key="3">
    <source>
        <dbReference type="ARBA" id="ARBA00022989"/>
    </source>
</evidence>
<keyword evidence="4 6" id="KW-0472">Membrane</keyword>
<dbReference type="Proteomes" id="UP001454036">
    <property type="component" value="Unassembled WGS sequence"/>
</dbReference>
<dbReference type="EMBL" id="BAABME010023957">
    <property type="protein sequence ID" value="GAA0169193.1"/>
    <property type="molecule type" value="Genomic_DNA"/>
</dbReference>
<comment type="subcellular location">
    <subcellularLocation>
        <location evidence="1">Membrane</location>
        <topology evidence="1">Single-pass membrane protein</topology>
    </subcellularLocation>
</comment>
<dbReference type="PANTHER" id="PTHR31234">
    <property type="entry name" value="LATE EMBRYOGENESIS ABUNDANT (LEA) HYDROXYPROLINE-RICH GLYCOPROTEIN FAMILY"/>
    <property type="match status" value="1"/>
</dbReference>
<keyword evidence="9" id="KW-1185">Reference proteome</keyword>
<proteinExistence type="predicted"/>
<organism evidence="8 9">
    <name type="scientific">Lithospermum erythrorhizon</name>
    <name type="common">Purple gromwell</name>
    <name type="synonym">Lithospermum officinale var. erythrorhizon</name>
    <dbReference type="NCBI Taxonomy" id="34254"/>
    <lineage>
        <taxon>Eukaryota</taxon>
        <taxon>Viridiplantae</taxon>
        <taxon>Streptophyta</taxon>
        <taxon>Embryophyta</taxon>
        <taxon>Tracheophyta</taxon>
        <taxon>Spermatophyta</taxon>
        <taxon>Magnoliopsida</taxon>
        <taxon>eudicotyledons</taxon>
        <taxon>Gunneridae</taxon>
        <taxon>Pentapetalae</taxon>
        <taxon>asterids</taxon>
        <taxon>lamiids</taxon>
        <taxon>Boraginales</taxon>
        <taxon>Boraginaceae</taxon>
        <taxon>Boraginoideae</taxon>
        <taxon>Lithospermeae</taxon>
        <taxon>Lithospermum</taxon>
    </lineage>
</organism>
<name>A0AAV3QZT7_LITER</name>
<evidence type="ECO:0000313" key="8">
    <source>
        <dbReference type="EMBL" id="GAA0169193.1"/>
    </source>
</evidence>
<gene>
    <name evidence="8" type="ORF">LIER_40714</name>
</gene>
<accession>A0AAV3QZT7</accession>
<dbReference type="Pfam" id="PF03168">
    <property type="entry name" value="LEA_2"/>
    <property type="match status" value="1"/>
</dbReference>
<evidence type="ECO:0000256" key="5">
    <source>
        <dbReference type="SAM" id="MobiDB-lite"/>
    </source>
</evidence>
<evidence type="ECO:0000256" key="4">
    <source>
        <dbReference type="ARBA" id="ARBA00023136"/>
    </source>
</evidence>
<keyword evidence="2 6" id="KW-0812">Transmembrane</keyword>
<keyword evidence="3 6" id="KW-1133">Transmembrane helix</keyword>
<sequence>MARVPSLPLTIPQKPPSHKKRKKCCMICGWCLIFIIMATLLVIFIGCILLLCFVPRLPIIRLSSIQFKKLNVSHSAKGQILDSKIEIKVQVSNPNSKLQMKYARTKVSMTSMRGTRLGVGIITGFVQERNNVTHVKMTLSSKVTLNRKQVRELRKAKKDDKDLDITADISTGIGTGYGSWTTGTLRVDVHCGFINLEEVEDGSTPECKVKVLNW</sequence>
<dbReference type="GO" id="GO:0098542">
    <property type="term" value="P:defense response to other organism"/>
    <property type="evidence" value="ECO:0007669"/>
    <property type="project" value="InterPro"/>
</dbReference>
<evidence type="ECO:0000259" key="7">
    <source>
        <dbReference type="Pfam" id="PF03168"/>
    </source>
</evidence>
<reference evidence="8 9" key="1">
    <citation type="submission" date="2024-01" db="EMBL/GenBank/DDBJ databases">
        <title>The complete chloroplast genome sequence of Lithospermum erythrorhizon: insights into the phylogenetic relationship among Boraginaceae species and the maternal lineages of purple gromwells.</title>
        <authorList>
            <person name="Okada T."/>
            <person name="Watanabe K."/>
        </authorList>
    </citation>
    <scope>NUCLEOTIDE SEQUENCE [LARGE SCALE GENOMIC DNA]</scope>
</reference>
<dbReference type="GO" id="GO:0005886">
    <property type="term" value="C:plasma membrane"/>
    <property type="evidence" value="ECO:0007669"/>
    <property type="project" value="TreeGrafter"/>
</dbReference>
<evidence type="ECO:0000313" key="9">
    <source>
        <dbReference type="Proteomes" id="UP001454036"/>
    </source>
</evidence>
<evidence type="ECO:0000256" key="1">
    <source>
        <dbReference type="ARBA" id="ARBA00004167"/>
    </source>
</evidence>
<feature type="domain" description="Late embryogenesis abundant protein LEA-2 subgroup" evidence="7">
    <location>
        <begin position="88"/>
        <end position="191"/>
    </location>
</feature>
<dbReference type="InterPro" id="IPR004864">
    <property type="entry name" value="LEA_2"/>
</dbReference>
<dbReference type="AlphaFoldDB" id="A0AAV3QZT7"/>
<dbReference type="PANTHER" id="PTHR31234:SF35">
    <property type="entry name" value="LATE EMBRYOGENESIS ABUNDANT (LEA) HYDROXYPROLINE-RICH GLYCOPROTEIN FAMILY"/>
    <property type="match status" value="1"/>
</dbReference>
<feature type="transmembrane region" description="Helical" evidence="6">
    <location>
        <begin position="27"/>
        <end position="51"/>
    </location>
</feature>
<dbReference type="InterPro" id="IPR044839">
    <property type="entry name" value="NDR1-like"/>
</dbReference>